<proteinExistence type="inferred from homology"/>
<keyword evidence="8" id="KW-0346">Stress response</keyword>
<evidence type="ECO:0000256" key="13">
    <source>
        <dbReference type="RuleBase" id="RU003322"/>
    </source>
</evidence>
<dbReference type="PANTHER" id="PTHR19375">
    <property type="entry name" value="HEAT SHOCK PROTEIN 70KDA"/>
    <property type="match status" value="1"/>
</dbReference>
<dbReference type="Gene3D" id="3.30.420.40">
    <property type="match status" value="2"/>
</dbReference>
<organism evidence="14 15">
    <name type="scientific">Anaerocolumna cellulosilytica</name>
    <dbReference type="NCBI Taxonomy" id="433286"/>
    <lineage>
        <taxon>Bacteria</taxon>
        <taxon>Bacillati</taxon>
        <taxon>Bacillota</taxon>
        <taxon>Clostridia</taxon>
        <taxon>Lachnospirales</taxon>
        <taxon>Lachnospiraceae</taxon>
        <taxon>Anaerocolumna</taxon>
    </lineage>
</organism>
<dbReference type="KEGG" id="acel:acsn021_13500"/>
<evidence type="ECO:0000256" key="4">
    <source>
        <dbReference type="ARBA" id="ARBA00017249"/>
    </source>
</evidence>
<sequence length="540" mass="60916">MMIPNVLGSHLTPSVVGVDDNGEILVGQVAKERLITHPQLTAAAFKRFMGTEKKYQLGKYMFTPEELSSFVLRTLKADAEAYLKDIVEEVIISVPAYFNDLQRKATKRAAELAGLRVTRLINEPTAAALCYGIHECDTETTFLVCDLGGGTFDVSILEIFEGVIEVKSVAGDNYLGGEDFTEVLMNHFLEINGINRQSLNPKELSALYNQSEACKIGLGRYEDMKISMELDNNNIEVKVGRSDFENLSEKLLFRLRNPIERALRDASLHPKDIDTIIMVGGSTRLPVVKTTIGRIFQQFPYSNINPDEAIAGGTAIQSALLDKKEVLNEIILTDVCPYTLGVDIARHIENQCYDSRYFLPIIERNTPIPVSKVKHLSTIRDNQHSLTIDIYQGENRRVEDNIKLGEIEINIPPASAGTEQIDVRYTYDINGILEVEVLVLSTGLKKSLIIKNSPGTMTDEEIQERLKILEAIKIHPRDRMEYRLLLARGDSLYKETLGSDRDYIDNLLQRFDYVLSKQNETEIKKAAKELKMRLDDFEHI</sequence>
<evidence type="ECO:0000313" key="15">
    <source>
        <dbReference type="Proteomes" id="UP000515561"/>
    </source>
</evidence>
<evidence type="ECO:0000256" key="11">
    <source>
        <dbReference type="ARBA" id="ARBA00030945"/>
    </source>
</evidence>
<protein>
    <recommendedName>
        <fullName evidence="3">Chaperone protein DnaK</fullName>
    </recommendedName>
    <alternativeName>
        <fullName evidence="4">Chaperone protein dnaK</fullName>
    </alternativeName>
    <alternativeName>
        <fullName evidence="12">HSP70</fullName>
    </alternativeName>
    <alternativeName>
        <fullName evidence="11">Heat shock 70 kDa protein</fullName>
    </alternativeName>
    <alternativeName>
        <fullName evidence="10">Heat shock protein 70</fullName>
    </alternativeName>
</protein>
<dbReference type="InterPro" id="IPR029047">
    <property type="entry name" value="HSP70_peptide-bd_sf"/>
</dbReference>
<evidence type="ECO:0000256" key="6">
    <source>
        <dbReference type="ARBA" id="ARBA00022741"/>
    </source>
</evidence>
<evidence type="ECO:0000256" key="2">
    <source>
        <dbReference type="ARBA" id="ARBA00007381"/>
    </source>
</evidence>
<dbReference type="PROSITE" id="PS01036">
    <property type="entry name" value="HSP70_3"/>
    <property type="match status" value="1"/>
</dbReference>
<evidence type="ECO:0000256" key="1">
    <source>
        <dbReference type="ARBA" id="ARBA00002290"/>
    </source>
</evidence>
<keyword evidence="5" id="KW-0597">Phosphoprotein</keyword>
<dbReference type="InterPro" id="IPR043129">
    <property type="entry name" value="ATPase_NBD"/>
</dbReference>
<evidence type="ECO:0000256" key="3">
    <source>
        <dbReference type="ARBA" id="ARBA00014415"/>
    </source>
</evidence>
<dbReference type="InterPro" id="IPR013126">
    <property type="entry name" value="Hsp_70_fam"/>
</dbReference>
<keyword evidence="6 13" id="KW-0547">Nucleotide-binding</keyword>
<dbReference type="Pfam" id="PF00012">
    <property type="entry name" value="HSP70"/>
    <property type="match status" value="2"/>
</dbReference>
<evidence type="ECO:0000256" key="10">
    <source>
        <dbReference type="ARBA" id="ARBA00030019"/>
    </source>
</evidence>
<evidence type="ECO:0000256" key="7">
    <source>
        <dbReference type="ARBA" id="ARBA00022840"/>
    </source>
</evidence>
<dbReference type="InterPro" id="IPR018181">
    <property type="entry name" value="Heat_shock_70_CS"/>
</dbReference>
<evidence type="ECO:0000313" key="14">
    <source>
        <dbReference type="EMBL" id="BCJ93781.1"/>
    </source>
</evidence>
<dbReference type="SUPFAM" id="SSF100920">
    <property type="entry name" value="Heat shock protein 70kD (HSP70), peptide-binding domain"/>
    <property type="match status" value="1"/>
</dbReference>
<keyword evidence="9" id="KW-0143">Chaperone</keyword>
<dbReference type="GO" id="GO:0140662">
    <property type="term" value="F:ATP-dependent protein folding chaperone"/>
    <property type="evidence" value="ECO:0007669"/>
    <property type="project" value="InterPro"/>
</dbReference>
<dbReference type="RefSeq" id="WP_330601758.1">
    <property type="nucleotide sequence ID" value="NZ_AP023367.1"/>
</dbReference>
<keyword evidence="7 13" id="KW-0067">ATP-binding</keyword>
<reference evidence="14 15" key="1">
    <citation type="journal article" date="2016" name="Int. J. Syst. Evol. Microbiol.">
        <title>Descriptions of Anaerotaenia torta gen. nov., sp. nov. and Anaerocolumna cellulosilytica gen. nov., sp. nov. isolated from a methanogenic reactor of cattle waste.</title>
        <authorList>
            <person name="Uek A."/>
            <person name="Ohtaki Y."/>
            <person name="Kaku N."/>
            <person name="Ueki K."/>
        </authorList>
    </citation>
    <scope>NUCLEOTIDE SEQUENCE [LARGE SCALE GENOMIC DNA]</scope>
    <source>
        <strain evidence="14 15">SN021</strain>
    </source>
</reference>
<dbReference type="AlphaFoldDB" id="A0A6S6R3T3"/>
<dbReference type="Gene3D" id="3.90.640.10">
    <property type="entry name" value="Actin, Chain A, domain 4"/>
    <property type="match status" value="1"/>
</dbReference>
<evidence type="ECO:0000256" key="12">
    <source>
        <dbReference type="ARBA" id="ARBA00033103"/>
    </source>
</evidence>
<dbReference type="Proteomes" id="UP000515561">
    <property type="component" value="Chromosome"/>
</dbReference>
<comment type="similarity">
    <text evidence="2 13">Belongs to the heat shock protein 70 family.</text>
</comment>
<dbReference type="FunFam" id="3.30.420.40:FF:000545">
    <property type="entry name" value="Endoplasmic reticulum chaperone BiP"/>
    <property type="match status" value="1"/>
</dbReference>
<dbReference type="EMBL" id="AP023367">
    <property type="protein sequence ID" value="BCJ93781.1"/>
    <property type="molecule type" value="Genomic_DNA"/>
</dbReference>
<dbReference type="Gene3D" id="2.60.34.10">
    <property type="entry name" value="Substrate Binding Domain Of DNAk, Chain A, domain 1"/>
    <property type="match status" value="1"/>
</dbReference>
<keyword evidence="15" id="KW-1185">Reference proteome</keyword>
<gene>
    <name evidence="14" type="ORF">acsn021_13500</name>
</gene>
<dbReference type="PRINTS" id="PR00301">
    <property type="entry name" value="HEATSHOCK70"/>
</dbReference>
<comment type="function">
    <text evidence="1">Acts as a chaperone.</text>
</comment>
<accession>A0A6S6R3T3</accession>
<evidence type="ECO:0000256" key="5">
    <source>
        <dbReference type="ARBA" id="ARBA00022553"/>
    </source>
</evidence>
<dbReference type="GO" id="GO:0005524">
    <property type="term" value="F:ATP binding"/>
    <property type="evidence" value="ECO:0007669"/>
    <property type="project" value="UniProtKB-KW"/>
</dbReference>
<name>A0A6S6R3T3_9FIRM</name>
<evidence type="ECO:0000256" key="8">
    <source>
        <dbReference type="ARBA" id="ARBA00023016"/>
    </source>
</evidence>
<evidence type="ECO:0000256" key="9">
    <source>
        <dbReference type="ARBA" id="ARBA00023186"/>
    </source>
</evidence>
<dbReference type="SUPFAM" id="SSF53067">
    <property type="entry name" value="Actin-like ATPase domain"/>
    <property type="match status" value="2"/>
</dbReference>